<comment type="caution">
    <text evidence="2">The sequence shown here is derived from an EMBL/GenBank/DDBJ whole genome shotgun (WGS) entry which is preliminary data.</text>
</comment>
<evidence type="ECO:0000313" key="3">
    <source>
        <dbReference type="Proteomes" id="UP000293360"/>
    </source>
</evidence>
<dbReference type="EMBL" id="QJNU01000257">
    <property type="protein sequence ID" value="RYP03455.1"/>
    <property type="molecule type" value="Genomic_DNA"/>
</dbReference>
<evidence type="ECO:0000256" key="1">
    <source>
        <dbReference type="SAM" id="SignalP"/>
    </source>
</evidence>
<evidence type="ECO:0000313" key="2">
    <source>
        <dbReference type="EMBL" id="RYP03455.1"/>
    </source>
</evidence>
<reference evidence="2 3" key="1">
    <citation type="submission" date="2018-06" db="EMBL/GenBank/DDBJ databases">
        <title>Complete Genomes of Monosporascus.</title>
        <authorList>
            <person name="Robinson A.J."/>
            <person name="Natvig D.O."/>
        </authorList>
    </citation>
    <scope>NUCLEOTIDE SEQUENCE [LARGE SCALE GENOMIC DNA]</scope>
    <source>
        <strain evidence="2 3">CBS 110550</strain>
    </source>
</reference>
<accession>A0A4Q4TA25</accession>
<feature type="signal peptide" evidence="1">
    <location>
        <begin position="1"/>
        <end position="17"/>
    </location>
</feature>
<dbReference type="OrthoDB" id="4848580at2759"/>
<protein>
    <recommendedName>
        <fullName evidence="4">Biotrophy-associated secreted protein 3</fullName>
    </recommendedName>
</protein>
<keyword evidence="1" id="KW-0732">Signal</keyword>
<feature type="chain" id="PRO_5020639811" description="Biotrophy-associated secreted protein 3" evidence="1">
    <location>
        <begin position="18"/>
        <end position="99"/>
    </location>
</feature>
<sequence>MQFAQFFITLLPALAAAQSLADSPSSNDLCLESSRTTCPQSTDGVQRCLSLNGSDLCVIDCGSQSACRDACSNNGFVNGFCTTGDNPCICSNVDGGSGR</sequence>
<dbReference type="AlphaFoldDB" id="A0A4Q4TA25"/>
<proteinExistence type="predicted"/>
<evidence type="ECO:0008006" key="4">
    <source>
        <dbReference type="Google" id="ProtNLM"/>
    </source>
</evidence>
<name>A0A4Q4TA25_9PEZI</name>
<organism evidence="2 3">
    <name type="scientific">Monosporascus ibericus</name>
    <dbReference type="NCBI Taxonomy" id="155417"/>
    <lineage>
        <taxon>Eukaryota</taxon>
        <taxon>Fungi</taxon>
        <taxon>Dikarya</taxon>
        <taxon>Ascomycota</taxon>
        <taxon>Pezizomycotina</taxon>
        <taxon>Sordariomycetes</taxon>
        <taxon>Xylariomycetidae</taxon>
        <taxon>Xylariales</taxon>
        <taxon>Xylariales incertae sedis</taxon>
        <taxon>Monosporascus</taxon>
    </lineage>
</organism>
<keyword evidence="3" id="KW-1185">Reference proteome</keyword>
<dbReference type="Proteomes" id="UP000293360">
    <property type="component" value="Unassembled WGS sequence"/>
</dbReference>
<gene>
    <name evidence="2" type="ORF">DL764_005136</name>
</gene>